<feature type="region of interest" description="Disordered" evidence="1">
    <location>
        <begin position="15"/>
        <end position="70"/>
    </location>
</feature>
<dbReference type="Proteomes" id="UP001279734">
    <property type="component" value="Unassembled WGS sequence"/>
</dbReference>
<dbReference type="AlphaFoldDB" id="A0AAD3SNY1"/>
<feature type="compositionally biased region" description="Polar residues" evidence="1">
    <location>
        <begin position="34"/>
        <end position="43"/>
    </location>
</feature>
<sequence length="70" mass="7618">MQNKFHSRHFLQATQEIISSKAIPPITCPRKSTAAGNSNSTLKISKRSSVKNGALESPDRNADPPAELRS</sequence>
<feature type="compositionally biased region" description="Basic and acidic residues" evidence="1">
    <location>
        <begin position="57"/>
        <end position="70"/>
    </location>
</feature>
<proteinExistence type="predicted"/>
<comment type="caution">
    <text evidence="2">The sequence shown here is derived from an EMBL/GenBank/DDBJ whole genome shotgun (WGS) entry which is preliminary data.</text>
</comment>
<name>A0AAD3SNY1_NEPGR</name>
<reference evidence="2" key="1">
    <citation type="submission" date="2023-05" db="EMBL/GenBank/DDBJ databases">
        <title>Nepenthes gracilis genome sequencing.</title>
        <authorList>
            <person name="Fukushima K."/>
        </authorList>
    </citation>
    <scope>NUCLEOTIDE SEQUENCE</scope>
    <source>
        <strain evidence="2">SING2019-196</strain>
    </source>
</reference>
<evidence type="ECO:0000313" key="3">
    <source>
        <dbReference type="Proteomes" id="UP001279734"/>
    </source>
</evidence>
<accession>A0AAD3SNY1</accession>
<evidence type="ECO:0000256" key="1">
    <source>
        <dbReference type="SAM" id="MobiDB-lite"/>
    </source>
</evidence>
<protein>
    <submittedName>
        <fullName evidence="2">Uncharacterized protein</fullName>
    </submittedName>
</protein>
<dbReference type="EMBL" id="BSYO01000013">
    <property type="protein sequence ID" value="GMH13982.1"/>
    <property type="molecule type" value="Genomic_DNA"/>
</dbReference>
<evidence type="ECO:0000313" key="2">
    <source>
        <dbReference type="EMBL" id="GMH13982.1"/>
    </source>
</evidence>
<keyword evidence="3" id="KW-1185">Reference proteome</keyword>
<gene>
    <name evidence="2" type="ORF">Nepgr_015823</name>
</gene>
<organism evidence="2 3">
    <name type="scientific">Nepenthes gracilis</name>
    <name type="common">Slender pitcher plant</name>
    <dbReference type="NCBI Taxonomy" id="150966"/>
    <lineage>
        <taxon>Eukaryota</taxon>
        <taxon>Viridiplantae</taxon>
        <taxon>Streptophyta</taxon>
        <taxon>Embryophyta</taxon>
        <taxon>Tracheophyta</taxon>
        <taxon>Spermatophyta</taxon>
        <taxon>Magnoliopsida</taxon>
        <taxon>eudicotyledons</taxon>
        <taxon>Gunneridae</taxon>
        <taxon>Pentapetalae</taxon>
        <taxon>Caryophyllales</taxon>
        <taxon>Nepenthaceae</taxon>
        <taxon>Nepenthes</taxon>
    </lineage>
</organism>